<organism evidence="1 2">
    <name type="scientific">Pangasianodon gigas</name>
    <name type="common">Mekong giant catfish</name>
    <name type="synonym">Pangasius gigas</name>
    <dbReference type="NCBI Taxonomy" id="30993"/>
    <lineage>
        <taxon>Eukaryota</taxon>
        <taxon>Metazoa</taxon>
        <taxon>Chordata</taxon>
        <taxon>Craniata</taxon>
        <taxon>Vertebrata</taxon>
        <taxon>Euteleostomi</taxon>
        <taxon>Actinopterygii</taxon>
        <taxon>Neopterygii</taxon>
        <taxon>Teleostei</taxon>
        <taxon>Ostariophysi</taxon>
        <taxon>Siluriformes</taxon>
        <taxon>Pangasiidae</taxon>
        <taxon>Pangasianodon</taxon>
    </lineage>
</organism>
<reference evidence="1 2" key="1">
    <citation type="journal article" date="2022" name="bioRxiv">
        <title>An ancient truncated duplication of the anti-Mullerian hormone receptor type 2 gene is a potential conserved master sex determinant in the Pangasiidae catfish family.</title>
        <authorList>
            <person name="Wen M."/>
            <person name="Pan Q."/>
            <person name="Jouanno E."/>
            <person name="Montfort J."/>
            <person name="Zahm M."/>
            <person name="Cabau C."/>
            <person name="Klopp C."/>
            <person name="Iampietro C."/>
            <person name="Roques C."/>
            <person name="Bouchez O."/>
            <person name="Castinel A."/>
            <person name="Donnadieu C."/>
            <person name="Parrinello H."/>
            <person name="Poncet C."/>
            <person name="Belmonte E."/>
            <person name="Gautier V."/>
            <person name="Avarre J.-C."/>
            <person name="Dugue R."/>
            <person name="Gustiano R."/>
            <person name="Ha T.T.T."/>
            <person name="Campet M."/>
            <person name="Sriphairoj K."/>
            <person name="Ribolli J."/>
            <person name="de Almeida F.L."/>
            <person name="Desvignes T."/>
            <person name="Postlethwait J.H."/>
            <person name="Bucao C.F."/>
            <person name="Robinson-Rechavi M."/>
            <person name="Bobe J."/>
            <person name="Herpin A."/>
            <person name="Guiguen Y."/>
        </authorList>
    </citation>
    <scope>NUCLEOTIDE SEQUENCE [LARGE SCALE GENOMIC DNA]</scope>
    <source>
        <strain evidence="1">YG-Dec2019</strain>
    </source>
</reference>
<evidence type="ECO:0000313" key="2">
    <source>
        <dbReference type="Proteomes" id="UP000829447"/>
    </source>
</evidence>
<gene>
    <name evidence="1" type="ORF">PGIGA_G00119320</name>
</gene>
<proteinExistence type="predicted"/>
<name>A0ACC5XG50_PANGG</name>
<comment type="caution">
    <text evidence="1">The sequence shown here is derived from an EMBL/GenBank/DDBJ whole genome shotgun (WGS) entry which is preliminary data.</text>
</comment>
<accession>A0ACC5XG50</accession>
<evidence type="ECO:0000313" key="1">
    <source>
        <dbReference type="EMBL" id="MCI4390152.1"/>
    </source>
</evidence>
<dbReference type="EMBL" id="CM040473">
    <property type="protein sequence ID" value="MCI4390152.1"/>
    <property type="molecule type" value="Genomic_DNA"/>
</dbReference>
<keyword evidence="2" id="KW-1185">Reference proteome</keyword>
<protein>
    <submittedName>
        <fullName evidence="1">Uncharacterized protein</fullName>
    </submittedName>
</protein>
<dbReference type="Proteomes" id="UP000829447">
    <property type="component" value="Linkage Group LG20"/>
</dbReference>
<sequence>MSSVKIGTHNGTFHCDEVLACYLLRLLPEYKDAEIIRTRDPVELARCDIVVDVGGVYDHKQHRYDHHQRSFEETFNSLCPEKPWVTRLSSAGLVYLHFGRRILSHLTHLAQGNSQLEVLYDKMYENFVEEVDAVDNGISQYDGEARYTVSSTLSARVSHLNPWWNSDCQDTEEGFNKAIALVGVEFLDRLHYYQNAWLPARRVVEAAIRTRHQVDASGEIVLLVQGGCPWKEHLFSLEKELKLDISIKFVLYPDQNGQWRVQCVPAGLNTFHNR</sequence>